<dbReference type="PANTHER" id="PTHR43495">
    <property type="entry name" value="GABA PERMEASE"/>
    <property type="match status" value="1"/>
</dbReference>
<proteinExistence type="predicted"/>
<name>A0A191YU10_9PSED</name>
<evidence type="ECO:0000256" key="6">
    <source>
        <dbReference type="SAM" id="Phobius"/>
    </source>
</evidence>
<feature type="transmembrane region" description="Helical" evidence="6">
    <location>
        <begin position="27"/>
        <end position="51"/>
    </location>
</feature>
<reference evidence="8 9" key="1">
    <citation type="journal article" date="2018" name="Syst. Appl. Microbiol.">
        <title>Pseudomonas silesiensis sp. nov. strain A3T isolated from a biological pesticide sewage treatment plant and analysis of the complete genome sequence.</title>
        <authorList>
            <person name="Kaminski M.A."/>
            <person name="Furmanczyk E.M."/>
            <person name="Sobczak A."/>
            <person name="Dziembowski A."/>
            <person name="Lipinski L."/>
        </authorList>
    </citation>
    <scope>NUCLEOTIDE SEQUENCE [LARGE SCALE GENOMIC DNA]</scope>
    <source>
        <strain evidence="8 9">A3</strain>
    </source>
</reference>
<gene>
    <name evidence="8" type="ORF">PMA3_14330</name>
</gene>
<dbReference type="GO" id="GO:0055085">
    <property type="term" value="P:transmembrane transport"/>
    <property type="evidence" value="ECO:0007669"/>
    <property type="project" value="InterPro"/>
</dbReference>
<feature type="domain" description="Amino acid permease/ SLC12A" evidence="7">
    <location>
        <begin position="3"/>
        <end position="67"/>
    </location>
</feature>
<keyword evidence="3 6" id="KW-0812">Transmembrane</keyword>
<evidence type="ECO:0000313" key="8">
    <source>
        <dbReference type="EMBL" id="ANJ56254.1"/>
    </source>
</evidence>
<keyword evidence="2" id="KW-0813">Transport</keyword>
<dbReference type="Gene3D" id="1.20.1740.10">
    <property type="entry name" value="Amino acid/polyamine transporter I"/>
    <property type="match status" value="1"/>
</dbReference>
<keyword evidence="4 6" id="KW-1133">Transmembrane helix</keyword>
<evidence type="ECO:0000313" key="9">
    <source>
        <dbReference type="Proteomes" id="UP000078354"/>
    </source>
</evidence>
<protein>
    <recommendedName>
        <fullName evidence="7">Amino acid permease/ SLC12A domain-containing protein</fullName>
    </recommendedName>
</protein>
<dbReference type="Proteomes" id="UP000078354">
    <property type="component" value="Chromosome"/>
</dbReference>
<evidence type="ECO:0000256" key="2">
    <source>
        <dbReference type="ARBA" id="ARBA00022448"/>
    </source>
</evidence>
<dbReference type="InterPro" id="IPR004841">
    <property type="entry name" value="AA-permease/SLC12A_dom"/>
</dbReference>
<dbReference type="EMBL" id="CP014870">
    <property type="protein sequence ID" value="ANJ56254.1"/>
    <property type="molecule type" value="Genomic_DNA"/>
</dbReference>
<evidence type="ECO:0000256" key="5">
    <source>
        <dbReference type="ARBA" id="ARBA00023136"/>
    </source>
</evidence>
<evidence type="ECO:0000256" key="3">
    <source>
        <dbReference type="ARBA" id="ARBA00022692"/>
    </source>
</evidence>
<dbReference type="KEGG" id="psil:PMA3_14330"/>
<evidence type="ECO:0000256" key="1">
    <source>
        <dbReference type="ARBA" id="ARBA00004141"/>
    </source>
</evidence>
<dbReference type="Pfam" id="PF00324">
    <property type="entry name" value="AA_permease"/>
    <property type="match status" value="1"/>
</dbReference>
<sequence>MFAVGVTALLTLTNLFSVAKYGEIEFWFAIFKVIAIVSFIALGACAIAGVLPGREVSGVSRLATEFGGFIPFYSPVRLHRFRPGRNGRNARTP</sequence>
<keyword evidence="5 6" id="KW-0472">Membrane</keyword>
<dbReference type="GO" id="GO:0016020">
    <property type="term" value="C:membrane"/>
    <property type="evidence" value="ECO:0007669"/>
    <property type="project" value="UniProtKB-SubCell"/>
</dbReference>
<evidence type="ECO:0000256" key="4">
    <source>
        <dbReference type="ARBA" id="ARBA00022989"/>
    </source>
</evidence>
<dbReference type="PANTHER" id="PTHR43495:SF5">
    <property type="entry name" value="GAMMA-AMINOBUTYRIC ACID PERMEASE"/>
    <property type="match status" value="1"/>
</dbReference>
<dbReference type="AlphaFoldDB" id="A0A191YU10"/>
<dbReference type="STRING" id="1853130.PMA3_14330"/>
<accession>A0A191YU10</accession>
<keyword evidence="9" id="KW-1185">Reference proteome</keyword>
<evidence type="ECO:0000259" key="7">
    <source>
        <dbReference type="Pfam" id="PF00324"/>
    </source>
</evidence>
<comment type="subcellular location">
    <subcellularLocation>
        <location evidence="1">Membrane</location>
        <topology evidence="1">Multi-pass membrane protein</topology>
    </subcellularLocation>
</comment>
<organism evidence="8 9">
    <name type="scientific">Pseudomonas silesiensis</name>
    <dbReference type="NCBI Taxonomy" id="1853130"/>
    <lineage>
        <taxon>Bacteria</taxon>
        <taxon>Pseudomonadati</taxon>
        <taxon>Pseudomonadota</taxon>
        <taxon>Gammaproteobacteria</taxon>
        <taxon>Pseudomonadales</taxon>
        <taxon>Pseudomonadaceae</taxon>
        <taxon>Pseudomonas</taxon>
    </lineage>
</organism>